<dbReference type="PANTHER" id="PTHR30469:SF15">
    <property type="entry name" value="HLYD FAMILY OF SECRETION PROTEINS"/>
    <property type="match status" value="1"/>
</dbReference>
<keyword evidence="4" id="KW-1185">Reference proteome</keyword>
<accession>A0A437NY58</accession>
<evidence type="ECO:0000313" key="4">
    <source>
        <dbReference type="Proteomes" id="UP000286997"/>
    </source>
</evidence>
<feature type="domain" description="CzcB-like C-terminal circularly permuted SH3-like" evidence="2">
    <location>
        <begin position="243"/>
        <end position="296"/>
    </location>
</feature>
<proteinExistence type="predicted"/>
<dbReference type="InterPro" id="IPR058649">
    <property type="entry name" value="CzcB_C"/>
</dbReference>
<reference evidence="3 4" key="1">
    <citation type="submission" date="2019-01" db="EMBL/GenBank/DDBJ databases">
        <authorList>
            <person name="Chen W.-M."/>
        </authorList>
    </citation>
    <scope>NUCLEOTIDE SEQUENCE [LARGE SCALE GENOMIC DNA]</scope>
    <source>
        <strain evidence="3 4">TER-1</strain>
    </source>
</reference>
<dbReference type="GO" id="GO:1990281">
    <property type="term" value="C:efflux pump complex"/>
    <property type="evidence" value="ECO:0007669"/>
    <property type="project" value="TreeGrafter"/>
</dbReference>
<gene>
    <name evidence="3" type="ORF">EOE48_21270</name>
</gene>
<dbReference type="PROSITE" id="PS51318">
    <property type="entry name" value="TAT"/>
    <property type="match status" value="1"/>
</dbReference>
<dbReference type="PANTHER" id="PTHR30469">
    <property type="entry name" value="MULTIDRUG RESISTANCE PROTEIN MDTA"/>
    <property type="match status" value="1"/>
</dbReference>
<dbReference type="Gene3D" id="2.40.420.20">
    <property type="match status" value="1"/>
</dbReference>
<name>A0A437NY58_9HYPH</name>
<evidence type="ECO:0000259" key="2">
    <source>
        <dbReference type="Pfam" id="PF25975"/>
    </source>
</evidence>
<protein>
    <submittedName>
        <fullName evidence="3">HlyD family efflux transporter periplasmic adaptor subunit</fullName>
    </submittedName>
</protein>
<dbReference type="Proteomes" id="UP000286997">
    <property type="component" value="Unassembled WGS sequence"/>
</dbReference>
<dbReference type="Gene3D" id="2.40.50.100">
    <property type="match status" value="1"/>
</dbReference>
<sequence>MTHGRAEAGRTDPDRIRRRDRDEERDVSRRRFLTLLAACAGVVPGLAGAAADPGPAGPTVSVTRARTRCFADRVDVTGVLVPRQEVQVRPDRDGLRVAQVLARPLDEVRAGQPLAQLAPEDGQPGGPVTLRAPVAGLVGRSTAVVGAPAPTRRDPLFVIAARGEVELAAEAPLAKLDRLAPGQPASVRPIGLGPVTGKVRLVTPVADPATQLGQVRILLGSAADIRLGLFARGTVAVGESCGVAVPFSALVNGSDGPAVYVSAGRTIEARPVGIGLFSEDEVEIRSGLAENDLVVVRAGPFLREGDAVRAVEVADPRSRN</sequence>
<organism evidence="3 4">
    <name type="scientific">Methylobacterium oryzihabitans</name>
    <dbReference type="NCBI Taxonomy" id="2499852"/>
    <lineage>
        <taxon>Bacteria</taxon>
        <taxon>Pseudomonadati</taxon>
        <taxon>Pseudomonadota</taxon>
        <taxon>Alphaproteobacteria</taxon>
        <taxon>Hyphomicrobiales</taxon>
        <taxon>Methylobacteriaceae</taxon>
        <taxon>Methylobacterium</taxon>
    </lineage>
</organism>
<dbReference type="EMBL" id="SACP01000025">
    <property type="protein sequence ID" value="RVU14954.1"/>
    <property type="molecule type" value="Genomic_DNA"/>
</dbReference>
<dbReference type="InterPro" id="IPR006311">
    <property type="entry name" value="TAT_signal"/>
</dbReference>
<evidence type="ECO:0000313" key="3">
    <source>
        <dbReference type="EMBL" id="RVU14954.1"/>
    </source>
</evidence>
<feature type="region of interest" description="Disordered" evidence="1">
    <location>
        <begin position="1"/>
        <end position="24"/>
    </location>
</feature>
<dbReference type="Pfam" id="PF25975">
    <property type="entry name" value="CzcB_C"/>
    <property type="match status" value="1"/>
</dbReference>
<dbReference type="AlphaFoldDB" id="A0A437NY58"/>
<comment type="caution">
    <text evidence="3">The sequence shown here is derived from an EMBL/GenBank/DDBJ whole genome shotgun (WGS) entry which is preliminary data.</text>
</comment>
<evidence type="ECO:0000256" key="1">
    <source>
        <dbReference type="SAM" id="MobiDB-lite"/>
    </source>
</evidence>
<dbReference type="GO" id="GO:0015562">
    <property type="term" value="F:efflux transmembrane transporter activity"/>
    <property type="evidence" value="ECO:0007669"/>
    <property type="project" value="TreeGrafter"/>
</dbReference>
<dbReference type="OrthoDB" id="7422354at2"/>